<organism evidence="2 3">
    <name type="scientific">Dictyobacter kobayashii</name>
    <dbReference type="NCBI Taxonomy" id="2014872"/>
    <lineage>
        <taxon>Bacteria</taxon>
        <taxon>Bacillati</taxon>
        <taxon>Chloroflexota</taxon>
        <taxon>Ktedonobacteria</taxon>
        <taxon>Ktedonobacterales</taxon>
        <taxon>Dictyobacteraceae</taxon>
        <taxon>Dictyobacter</taxon>
    </lineage>
</organism>
<comment type="caution">
    <text evidence="2">The sequence shown here is derived from an EMBL/GenBank/DDBJ whole genome shotgun (WGS) entry which is preliminary data.</text>
</comment>
<dbReference type="Proteomes" id="UP000287188">
    <property type="component" value="Unassembled WGS sequence"/>
</dbReference>
<dbReference type="AlphaFoldDB" id="A0A402AUB6"/>
<dbReference type="Pfam" id="PF19700">
    <property type="entry name" value="DUF6198"/>
    <property type="match status" value="1"/>
</dbReference>
<evidence type="ECO:0000313" key="3">
    <source>
        <dbReference type="Proteomes" id="UP000287188"/>
    </source>
</evidence>
<evidence type="ECO:0000256" key="1">
    <source>
        <dbReference type="SAM" id="Phobius"/>
    </source>
</evidence>
<keyword evidence="1" id="KW-0472">Membrane</keyword>
<feature type="transmembrane region" description="Helical" evidence="1">
    <location>
        <begin position="87"/>
        <end position="106"/>
    </location>
</feature>
<proteinExistence type="predicted"/>
<dbReference type="PANTHER" id="PTHR40078:SF1">
    <property type="entry name" value="INTEGRAL MEMBRANE PROTEIN"/>
    <property type="match status" value="1"/>
</dbReference>
<protein>
    <submittedName>
        <fullName evidence="2">Membrane protein</fullName>
    </submittedName>
</protein>
<dbReference type="InterPro" id="IPR038750">
    <property type="entry name" value="YczE/YyaS-like"/>
</dbReference>
<feature type="transmembrane region" description="Helical" evidence="1">
    <location>
        <begin position="58"/>
        <end position="78"/>
    </location>
</feature>
<keyword evidence="1" id="KW-0812">Transmembrane</keyword>
<accession>A0A402AUB6</accession>
<reference evidence="3" key="1">
    <citation type="submission" date="2018-12" db="EMBL/GenBank/DDBJ databases">
        <title>Tengunoibacter tsumagoiensis gen. nov., sp. nov., Dictyobacter kobayashii sp. nov., D. alpinus sp. nov., and D. joshuensis sp. nov. and description of Dictyobacteraceae fam. nov. within the order Ktedonobacterales isolated from Tengu-no-mugimeshi.</title>
        <authorList>
            <person name="Wang C.M."/>
            <person name="Zheng Y."/>
            <person name="Sakai Y."/>
            <person name="Toyoda A."/>
            <person name="Minakuchi Y."/>
            <person name="Abe K."/>
            <person name="Yokota A."/>
            <person name="Yabe S."/>
        </authorList>
    </citation>
    <scope>NUCLEOTIDE SEQUENCE [LARGE SCALE GENOMIC DNA]</scope>
    <source>
        <strain evidence="3">Uno11</strain>
    </source>
</reference>
<sequence length="243" mass="26233">MHGLSWRTFFSWKYLVRFVILVVGLFFYAIGTTCIYRSDFGLGPWDVLHQGISFHTPLSFGTASIVVGAVIIVCSLFLKVIPGVGTILNMLLIGLFVDMDLRLGWIPDLGHTSWLLRLAVNVLGVVIVGLGTALYIAPRMGAGPRDGLMLRLHALTKFRVSIVRATIECSALLIGYLLGGTVGFGTLIFALGIGPAIELSMHLLKRLHITGWLAGLAEPPALVESPQPSSVEVLQPSVENPAC</sequence>
<feature type="transmembrane region" description="Helical" evidence="1">
    <location>
        <begin position="118"/>
        <end position="137"/>
    </location>
</feature>
<dbReference type="RefSeq" id="WP_126555849.1">
    <property type="nucleotide sequence ID" value="NZ_BIFS01000002.1"/>
</dbReference>
<feature type="transmembrane region" description="Helical" evidence="1">
    <location>
        <begin position="14"/>
        <end position="38"/>
    </location>
</feature>
<keyword evidence="1" id="KW-1133">Transmembrane helix</keyword>
<gene>
    <name evidence="2" type="ORF">KDK_65010</name>
</gene>
<name>A0A402AUB6_9CHLR</name>
<dbReference type="OrthoDB" id="154912at2"/>
<evidence type="ECO:0000313" key="2">
    <source>
        <dbReference type="EMBL" id="GCE22701.1"/>
    </source>
</evidence>
<dbReference type="EMBL" id="BIFS01000002">
    <property type="protein sequence ID" value="GCE22701.1"/>
    <property type="molecule type" value="Genomic_DNA"/>
</dbReference>
<dbReference type="PANTHER" id="PTHR40078">
    <property type="entry name" value="INTEGRAL MEMBRANE PROTEIN-RELATED"/>
    <property type="match status" value="1"/>
</dbReference>
<keyword evidence="3" id="KW-1185">Reference proteome</keyword>